<proteinExistence type="predicted"/>
<organism evidence="3 4">
    <name type="scientific">Natronomicrosphaera hydrolytica</name>
    <dbReference type="NCBI Taxonomy" id="3242702"/>
    <lineage>
        <taxon>Bacteria</taxon>
        <taxon>Pseudomonadati</taxon>
        <taxon>Planctomycetota</taxon>
        <taxon>Phycisphaerae</taxon>
        <taxon>Phycisphaerales</taxon>
        <taxon>Phycisphaeraceae</taxon>
        <taxon>Natronomicrosphaera</taxon>
    </lineage>
</organism>
<keyword evidence="1" id="KW-0560">Oxidoreductase</keyword>
<dbReference type="EMBL" id="JBGUBD010000011">
    <property type="protein sequence ID" value="MFA9479688.1"/>
    <property type="molecule type" value="Genomic_DNA"/>
</dbReference>
<evidence type="ECO:0000313" key="4">
    <source>
        <dbReference type="Proteomes" id="UP001575105"/>
    </source>
</evidence>
<evidence type="ECO:0000313" key="3">
    <source>
        <dbReference type="EMBL" id="MFA9479688.1"/>
    </source>
</evidence>
<protein>
    <submittedName>
        <fullName evidence="3">Pyridoxamine 5'-phosphate oxidase family protein</fullName>
    </submittedName>
</protein>
<feature type="domain" description="Pyridoxamine 5'-phosphate oxidase N-terminal" evidence="2">
    <location>
        <begin position="16"/>
        <end position="144"/>
    </location>
</feature>
<keyword evidence="4" id="KW-1185">Reference proteome</keyword>
<dbReference type="InterPro" id="IPR052019">
    <property type="entry name" value="F420H2_bilvrd_red/Heme_oxyg"/>
</dbReference>
<gene>
    <name evidence="3" type="ORF">ACERK3_15475</name>
</gene>
<dbReference type="Pfam" id="PF01243">
    <property type="entry name" value="PNPOx_N"/>
    <property type="match status" value="1"/>
</dbReference>
<comment type="caution">
    <text evidence="3">The sequence shown here is derived from an EMBL/GenBank/DDBJ whole genome shotgun (WGS) entry which is preliminary data.</text>
</comment>
<sequence>MVETQLSLHFPPAIARQVATFLHHARTASLATVGEQGDPHAANVQFAHDDDLRFYWVSSPKSGHSRNLAARPNVAVTVYGHDDRPMNIHGLQMRGRAVLVEADLDRHRAWNAFVDKFADLAENPRFRELIESQQFYRFQPTWVRWIDNRRGFGFKVEAELK</sequence>
<dbReference type="RefSeq" id="WP_425346612.1">
    <property type="nucleotide sequence ID" value="NZ_JBGUBD010000011.1"/>
</dbReference>
<name>A0ABV4U9K8_9BACT</name>
<reference evidence="3 4" key="1">
    <citation type="submission" date="2024-08" db="EMBL/GenBank/DDBJ databases">
        <title>Whole-genome sequencing of halo(alkali)philic microorganisms from hypersaline lakes.</title>
        <authorList>
            <person name="Sorokin D.Y."/>
            <person name="Merkel A.Y."/>
            <person name="Messina E."/>
            <person name="Yakimov M."/>
        </authorList>
    </citation>
    <scope>NUCLEOTIDE SEQUENCE [LARGE SCALE GENOMIC DNA]</scope>
    <source>
        <strain evidence="3 4">AB-hyl4</strain>
    </source>
</reference>
<evidence type="ECO:0000259" key="2">
    <source>
        <dbReference type="Pfam" id="PF01243"/>
    </source>
</evidence>
<dbReference type="Gene3D" id="2.30.110.10">
    <property type="entry name" value="Electron Transport, Fmn-binding Protein, Chain A"/>
    <property type="match status" value="1"/>
</dbReference>
<dbReference type="PANTHER" id="PTHR35176:SF6">
    <property type="entry name" value="HEME OXYGENASE HI_0854-RELATED"/>
    <property type="match status" value="1"/>
</dbReference>
<dbReference type="Proteomes" id="UP001575105">
    <property type="component" value="Unassembled WGS sequence"/>
</dbReference>
<accession>A0ABV4U9K8</accession>
<dbReference type="PANTHER" id="PTHR35176">
    <property type="entry name" value="HEME OXYGENASE HI_0854-RELATED"/>
    <property type="match status" value="1"/>
</dbReference>
<dbReference type="InterPro" id="IPR011576">
    <property type="entry name" value="Pyridox_Oxase_N"/>
</dbReference>
<evidence type="ECO:0000256" key="1">
    <source>
        <dbReference type="ARBA" id="ARBA00023002"/>
    </source>
</evidence>
<dbReference type="InterPro" id="IPR012349">
    <property type="entry name" value="Split_barrel_FMN-bd"/>
</dbReference>
<dbReference type="SUPFAM" id="SSF50475">
    <property type="entry name" value="FMN-binding split barrel"/>
    <property type="match status" value="1"/>
</dbReference>